<dbReference type="InterPro" id="IPR020631">
    <property type="entry name" value="THF_DH/CycHdrlase_NAD-bd_dom"/>
</dbReference>
<evidence type="ECO:0000256" key="2">
    <source>
        <dbReference type="ARBA" id="ARBA00004777"/>
    </source>
</evidence>
<evidence type="ECO:0000256" key="11">
    <source>
        <dbReference type="ARBA" id="ARBA00022563"/>
    </source>
</evidence>
<keyword evidence="14" id="KW-0378">Hydrolase</keyword>
<dbReference type="Pfam" id="PF01268">
    <property type="entry name" value="FTHFS"/>
    <property type="match status" value="1"/>
</dbReference>
<keyword evidence="15" id="KW-0067">ATP-binding</keyword>
<organism evidence="23">
    <name type="scientific">Arion vulgaris</name>
    <dbReference type="NCBI Taxonomy" id="1028688"/>
    <lineage>
        <taxon>Eukaryota</taxon>
        <taxon>Metazoa</taxon>
        <taxon>Spiralia</taxon>
        <taxon>Lophotrochozoa</taxon>
        <taxon>Mollusca</taxon>
        <taxon>Gastropoda</taxon>
        <taxon>Heterobranchia</taxon>
        <taxon>Euthyneura</taxon>
        <taxon>Panpulmonata</taxon>
        <taxon>Eupulmonata</taxon>
        <taxon>Stylommatophora</taxon>
        <taxon>Helicina</taxon>
        <taxon>Arionoidea</taxon>
        <taxon>Arionidae</taxon>
        <taxon>Arion</taxon>
    </lineage>
</organism>
<dbReference type="GO" id="GO:0004477">
    <property type="term" value="F:methenyltetrahydrofolate cyclohydrolase activity"/>
    <property type="evidence" value="ECO:0007669"/>
    <property type="project" value="UniProtKB-EC"/>
</dbReference>
<evidence type="ECO:0000256" key="5">
    <source>
        <dbReference type="ARBA" id="ARBA00011738"/>
    </source>
</evidence>
<dbReference type="PANTHER" id="PTHR48099">
    <property type="entry name" value="C-1-TETRAHYDROFOLATE SYNTHASE, CYTOPLASMIC-RELATED"/>
    <property type="match status" value="1"/>
</dbReference>
<comment type="subunit">
    <text evidence="5">Homodimer.</text>
</comment>
<dbReference type="PROSITE" id="PS00766">
    <property type="entry name" value="THF_DHG_CYH_1"/>
    <property type="match status" value="1"/>
</dbReference>
<dbReference type="PROSITE" id="PS00767">
    <property type="entry name" value="THF_DHG_CYH_2"/>
    <property type="match status" value="1"/>
</dbReference>
<dbReference type="GO" id="GO:0004488">
    <property type="term" value="F:methylenetetrahydrofolate dehydrogenase (NADP+) activity"/>
    <property type="evidence" value="ECO:0007669"/>
    <property type="project" value="UniProtKB-EC"/>
</dbReference>
<evidence type="ECO:0000259" key="22">
    <source>
        <dbReference type="Pfam" id="PF02882"/>
    </source>
</evidence>
<dbReference type="HAMAP" id="MF_01576">
    <property type="entry name" value="THF_DHG_CYH"/>
    <property type="match status" value="1"/>
</dbReference>
<dbReference type="EC" id="6.3.4.3" evidence="6"/>
<evidence type="ECO:0000256" key="16">
    <source>
        <dbReference type="ARBA" id="ARBA00022857"/>
    </source>
</evidence>
<sequence length="934" mass="100907">MANVLSGKEVSSAIKKQIKQDVSEFQSKHPDFIPGLAIVQVGNRDDSNVYIGQKLASAVEVGVLAKHIKLPRSSTQYDVLACVEGLNNDTNIHGIIVQLPLDSDNAIDAHRVTNAILQIKDVDGLHQDNAGRLSRGDLDSCILPCTPRGCMELIKRTGVDVKGKQAVVLGRSKIVGAPMSDLLLWNHATVTVCHSRTADLKAEVSRADILVVGIGQPELVKGDWVKPGAIVIDCGINSLPDATKARGYRLVGDVEYSSVKNVASWITPVPGGVGPMTVAMLLRNTVDQARKIYEKTSLVRSWDIQYLPLQLKEPVPSDIDIAKSQIPKDISVLASEINLLSDEVDLYGKKKAKVSLKVLDRLQSRGNGKYIVVTGITPTPLGEGKSTTTVGLAQALGAHLKKSVFACVRQPSQGPTFGIKGGAAGGGYSQVIPMEEFNLHLTGDLHAITAANNLLAAALEARMLHEATQSDKALFKRLVPAVKGVQQICPIQFRRLKKLGITKTNAADLTDEEISRFVRLDIDKATITWQRVMDTNDRFLRKIIVGEGPQEKGHARETQFDITVASEIMAVLALTTSLHDMRERLGRMVVATSKSGDPVTADDLGVGGALTVLMKDTIRPNLMQTLEGTPVFVHAGPFANIAHGNSSILADKIALKLVGEDGFVVTEAGFGADIGLEKFFNIKCRYSDLIPNAAVLVATIRALKMHGGGPTVVAGVPLPKEYTGENLTLVEQGCSNLIKQIENVNIFGVPVIVAINAFVTDTKDELELVQRISRENGANDAVICNHWSKGGQGAIDLAEAIDRGTRQPSNFKFLYDIKDSIESKIETIAKKIYGADGIELEPLARQQIENYKRQGFNDLPICMAKTHLSLSHKPELKGAPKGFILPIREARANIGAGFIYPLVGTMSTMPGLPTRPCFYDIDIDPETEEIVGLS</sequence>
<dbReference type="Gene3D" id="3.40.50.720">
    <property type="entry name" value="NAD(P)-binding Rossmann-like Domain"/>
    <property type="match status" value="1"/>
</dbReference>
<dbReference type="InterPro" id="IPR036291">
    <property type="entry name" value="NAD(P)-bd_dom_sf"/>
</dbReference>
<dbReference type="SUPFAM" id="SSF52540">
    <property type="entry name" value="P-loop containing nucleoside triphosphate hydrolases"/>
    <property type="match status" value="1"/>
</dbReference>
<dbReference type="GO" id="GO:0006164">
    <property type="term" value="P:purine nucleotide biosynthetic process"/>
    <property type="evidence" value="ECO:0007669"/>
    <property type="project" value="UniProtKB-ARBA"/>
</dbReference>
<gene>
    <name evidence="23" type="primary">ORF171334</name>
</gene>
<dbReference type="InterPro" id="IPR046346">
    <property type="entry name" value="Aminoacid_DH-like_N_sf"/>
</dbReference>
<keyword evidence="10" id="KW-0963">Cytoplasm</keyword>
<dbReference type="SUPFAM" id="SSF53223">
    <property type="entry name" value="Aminoacid dehydrogenase-like, N-terminal domain"/>
    <property type="match status" value="1"/>
</dbReference>
<evidence type="ECO:0000256" key="17">
    <source>
        <dbReference type="ARBA" id="ARBA00023002"/>
    </source>
</evidence>
<keyword evidence="18" id="KW-0511">Multifunctional enzyme</keyword>
<dbReference type="InterPro" id="IPR020867">
    <property type="entry name" value="THF_DH/CycHdrlase_CS"/>
</dbReference>
<dbReference type="GO" id="GO:0046655">
    <property type="term" value="P:folic acid metabolic process"/>
    <property type="evidence" value="ECO:0007669"/>
    <property type="project" value="UniProtKB-ARBA"/>
</dbReference>
<dbReference type="FunFam" id="3.40.50.10860:FF:000005">
    <property type="entry name" value="C-1-tetrahydrofolate synthase, cytoplasmic, putative"/>
    <property type="match status" value="1"/>
</dbReference>
<dbReference type="InterPro" id="IPR000559">
    <property type="entry name" value="Formate_THF_ligase"/>
</dbReference>
<name>A0A0B7B862_9EUPU</name>
<comment type="subcellular location">
    <subcellularLocation>
        <location evidence="1">Cytoplasm</location>
    </subcellularLocation>
</comment>
<dbReference type="HAMAP" id="MF_01543">
    <property type="entry name" value="FTHFS"/>
    <property type="match status" value="1"/>
</dbReference>
<dbReference type="EC" id="3.5.4.9" evidence="7"/>
<keyword evidence="11" id="KW-0554">One-carbon metabolism</keyword>
<dbReference type="GO" id="GO:0005524">
    <property type="term" value="F:ATP binding"/>
    <property type="evidence" value="ECO:0007669"/>
    <property type="project" value="UniProtKB-KW"/>
</dbReference>
<comment type="catalytic activity">
    <reaction evidence="19">
        <text>(6R)-5,10-methenyltetrahydrofolate + H2O = (6R)-10-formyltetrahydrofolate + H(+)</text>
        <dbReference type="Rhea" id="RHEA:23700"/>
        <dbReference type="ChEBI" id="CHEBI:15377"/>
        <dbReference type="ChEBI" id="CHEBI:15378"/>
        <dbReference type="ChEBI" id="CHEBI:57455"/>
        <dbReference type="ChEBI" id="CHEBI:195366"/>
        <dbReference type="EC" id="3.5.4.9"/>
    </reaction>
</comment>
<dbReference type="FunFam" id="3.40.50.300:FF:001123">
    <property type="entry name" value="C-1-tetrahydrofolate synthase, cytoplasmic isoform X2"/>
    <property type="match status" value="1"/>
</dbReference>
<keyword evidence="17" id="KW-0560">Oxidoreductase</keyword>
<dbReference type="EC" id="1.5.1.5" evidence="8"/>
<dbReference type="GO" id="GO:0005829">
    <property type="term" value="C:cytosol"/>
    <property type="evidence" value="ECO:0007669"/>
    <property type="project" value="TreeGrafter"/>
</dbReference>
<evidence type="ECO:0000256" key="4">
    <source>
        <dbReference type="ARBA" id="ARBA00006985"/>
    </source>
</evidence>
<dbReference type="FunFam" id="3.40.50.720:FF:000006">
    <property type="entry name" value="Bifunctional protein FolD"/>
    <property type="match status" value="1"/>
</dbReference>
<dbReference type="InterPro" id="IPR020628">
    <property type="entry name" value="Formate_THF_ligase_CS"/>
</dbReference>
<dbReference type="Gene3D" id="3.10.410.10">
    <property type="entry name" value="Formyltetrahydrofolate synthetase, domain 3"/>
    <property type="match status" value="1"/>
</dbReference>
<dbReference type="CDD" id="cd00477">
    <property type="entry name" value="FTHFS"/>
    <property type="match status" value="1"/>
</dbReference>
<evidence type="ECO:0000256" key="20">
    <source>
        <dbReference type="ARBA" id="ARBA00049033"/>
    </source>
</evidence>
<dbReference type="AlphaFoldDB" id="A0A0B7B862"/>
<dbReference type="InterPro" id="IPR000672">
    <property type="entry name" value="THF_DH/CycHdrlase"/>
</dbReference>
<dbReference type="Gene3D" id="3.40.50.10860">
    <property type="entry name" value="Leucine Dehydrogenase, chain A, domain 1"/>
    <property type="match status" value="1"/>
</dbReference>
<keyword evidence="16" id="KW-0521">NADP</keyword>
<keyword evidence="13" id="KW-0547">Nucleotide-binding</keyword>
<dbReference type="GO" id="GO:0035999">
    <property type="term" value="P:tetrahydrofolate interconversion"/>
    <property type="evidence" value="ECO:0007669"/>
    <property type="project" value="UniProtKB-UniPathway"/>
</dbReference>
<evidence type="ECO:0000256" key="14">
    <source>
        <dbReference type="ARBA" id="ARBA00022801"/>
    </source>
</evidence>
<dbReference type="FunFam" id="3.40.50.300:FF:000245">
    <property type="entry name" value="C-1-tetrahydrofolate synthase, cytoplasmic"/>
    <property type="match status" value="1"/>
</dbReference>
<evidence type="ECO:0000256" key="13">
    <source>
        <dbReference type="ARBA" id="ARBA00022741"/>
    </source>
</evidence>
<evidence type="ECO:0000256" key="3">
    <source>
        <dbReference type="ARBA" id="ARBA00005559"/>
    </source>
</evidence>
<dbReference type="GO" id="GO:0006555">
    <property type="term" value="P:methionine metabolic process"/>
    <property type="evidence" value="ECO:0007669"/>
    <property type="project" value="UniProtKB-ARBA"/>
</dbReference>
<dbReference type="Pfam" id="PF02882">
    <property type="entry name" value="THF_DHG_CYH_C"/>
    <property type="match status" value="1"/>
</dbReference>
<comment type="similarity">
    <text evidence="3">In the N-terminal section; belongs to the tetrahydrofolate dehydrogenase/cyclohydrolase family.</text>
</comment>
<dbReference type="PRINTS" id="PR00085">
    <property type="entry name" value="THFDHDRGNASE"/>
</dbReference>
<dbReference type="GO" id="GO:0009257">
    <property type="term" value="P:10-formyltetrahydrofolate biosynthetic process"/>
    <property type="evidence" value="ECO:0007669"/>
    <property type="project" value="UniProtKB-ARBA"/>
</dbReference>
<reference evidence="23" key="1">
    <citation type="submission" date="2014-12" db="EMBL/GenBank/DDBJ databases">
        <title>Insight into the proteome of Arion vulgaris.</title>
        <authorList>
            <person name="Aradska J."/>
            <person name="Bulat T."/>
            <person name="Smidak R."/>
            <person name="Sarate P."/>
            <person name="Gangsoo J."/>
            <person name="Sialana F."/>
            <person name="Bilban M."/>
            <person name="Lubec G."/>
        </authorList>
    </citation>
    <scope>NUCLEOTIDE SEQUENCE</scope>
    <source>
        <tissue evidence="23">Skin</tissue>
    </source>
</reference>
<dbReference type="CDD" id="cd01080">
    <property type="entry name" value="NAD_bind_m-THF_DH_Cyclohyd"/>
    <property type="match status" value="1"/>
</dbReference>
<feature type="domain" description="Tetrahydrofolate dehydrogenase/cyclohydrolase catalytic" evidence="21">
    <location>
        <begin position="5"/>
        <end position="123"/>
    </location>
</feature>
<comment type="similarity">
    <text evidence="4">In the C-terminal section; belongs to the formate--tetrahydrofolate ligase family.</text>
</comment>
<dbReference type="PANTHER" id="PTHR48099:SF5">
    <property type="entry name" value="C-1-TETRAHYDROFOLATE SYNTHASE, CYTOPLASMIC"/>
    <property type="match status" value="1"/>
</dbReference>
<evidence type="ECO:0000313" key="23">
    <source>
        <dbReference type="EMBL" id="CEK89504.1"/>
    </source>
</evidence>
<comment type="pathway">
    <text evidence="2">One-carbon metabolism; tetrahydrofolate interconversion.</text>
</comment>
<dbReference type="InterPro" id="IPR027417">
    <property type="entry name" value="P-loop_NTPase"/>
</dbReference>
<dbReference type="Gene3D" id="1.10.8.770">
    <property type="match status" value="1"/>
</dbReference>
<dbReference type="Gene3D" id="3.40.50.300">
    <property type="entry name" value="P-loop containing nucleotide triphosphate hydrolases"/>
    <property type="match status" value="2"/>
</dbReference>
<dbReference type="FunFam" id="3.10.410.10:FF:000001">
    <property type="entry name" value="Putative formate--tetrahydrofolate ligase"/>
    <property type="match status" value="1"/>
</dbReference>
<protein>
    <recommendedName>
        <fullName evidence="9">C-1-tetrahydrofolate synthase, cytoplasmic</fullName>
        <ecNumber evidence="8">1.5.1.5</ecNumber>
        <ecNumber evidence="7">3.5.4.9</ecNumber>
        <ecNumber evidence="6">6.3.4.3</ecNumber>
    </recommendedName>
</protein>
<evidence type="ECO:0000256" key="18">
    <source>
        <dbReference type="ARBA" id="ARBA00023268"/>
    </source>
</evidence>
<accession>A0A0B7B862</accession>
<evidence type="ECO:0000256" key="6">
    <source>
        <dbReference type="ARBA" id="ARBA00012295"/>
    </source>
</evidence>
<evidence type="ECO:0000256" key="10">
    <source>
        <dbReference type="ARBA" id="ARBA00022490"/>
    </source>
</evidence>
<evidence type="ECO:0000256" key="12">
    <source>
        <dbReference type="ARBA" id="ARBA00022598"/>
    </source>
</evidence>
<keyword evidence="12" id="KW-0436">Ligase</keyword>
<evidence type="ECO:0000256" key="1">
    <source>
        <dbReference type="ARBA" id="ARBA00004496"/>
    </source>
</evidence>
<evidence type="ECO:0000256" key="8">
    <source>
        <dbReference type="ARBA" id="ARBA00012859"/>
    </source>
</evidence>
<dbReference type="EMBL" id="HACG01042639">
    <property type="protein sequence ID" value="CEK89504.1"/>
    <property type="molecule type" value="Transcribed_RNA"/>
</dbReference>
<dbReference type="FunFam" id="1.10.8.770:FF:000001">
    <property type="entry name" value="Methylenetetrahydrofolate dehydrogenase (NADP+ dependent) 1 like"/>
    <property type="match status" value="1"/>
</dbReference>
<comment type="catalytic activity">
    <reaction evidence="20">
        <text>(6S)-5,6,7,8-tetrahydrofolate + formate + ATP = (6R)-10-formyltetrahydrofolate + ADP + phosphate</text>
        <dbReference type="Rhea" id="RHEA:20221"/>
        <dbReference type="ChEBI" id="CHEBI:15740"/>
        <dbReference type="ChEBI" id="CHEBI:30616"/>
        <dbReference type="ChEBI" id="CHEBI:43474"/>
        <dbReference type="ChEBI" id="CHEBI:57453"/>
        <dbReference type="ChEBI" id="CHEBI:195366"/>
        <dbReference type="ChEBI" id="CHEBI:456216"/>
        <dbReference type="EC" id="6.3.4.3"/>
    </reaction>
</comment>
<dbReference type="GO" id="GO:0004329">
    <property type="term" value="F:formate-tetrahydrofolate ligase activity"/>
    <property type="evidence" value="ECO:0007669"/>
    <property type="project" value="UniProtKB-EC"/>
</dbReference>
<evidence type="ECO:0000256" key="15">
    <source>
        <dbReference type="ARBA" id="ARBA00022840"/>
    </source>
</evidence>
<evidence type="ECO:0000259" key="21">
    <source>
        <dbReference type="Pfam" id="PF00763"/>
    </source>
</evidence>
<dbReference type="InterPro" id="IPR020630">
    <property type="entry name" value="THF_DH/CycHdrlase_cat_dom"/>
</dbReference>
<evidence type="ECO:0000256" key="9">
    <source>
        <dbReference type="ARBA" id="ARBA00017592"/>
    </source>
</evidence>
<dbReference type="UniPathway" id="UPA00193"/>
<dbReference type="Pfam" id="PF00763">
    <property type="entry name" value="THF_DHG_CYH"/>
    <property type="match status" value="1"/>
</dbReference>
<dbReference type="PROSITE" id="PS00721">
    <property type="entry name" value="FTHFS_1"/>
    <property type="match status" value="1"/>
</dbReference>
<proteinExistence type="inferred from homology"/>
<dbReference type="PROSITE" id="PS00722">
    <property type="entry name" value="FTHFS_2"/>
    <property type="match status" value="1"/>
</dbReference>
<dbReference type="SUPFAM" id="SSF51735">
    <property type="entry name" value="NAD(P)-binding Rossmann-fold domains"/>
    <property type="match status" value="1"/>
</dbReference>
<feature type="domain" description="Tetrahydrofolate dehydrogenase/cyclohydrolase NAD(P)-binding" evidence="22">
    <location>
        <begin position="144"/>
        <end position="291"/>
    </location>
</feature>
<evidence type="ECO:0000256" key="19">
    <source>
        <dbReference type="ARBA" id="ARBA00036357"/>
    </source>
</evidence>
<evidence type="ECO:0000256" key="7">
    <source>
        <dbReference type="ARBA" id="ARBA00012776"/>
    </source>
</evidence>